<feature type="transmembrane region" description="Helical" evidence="1">
    <location>
        <begin position="49"/>
        <end position="67"/>
    </location>
</feature>
<reference evidence="2 3" key="1">
    <citation type="submission" date="2020-10" db="EMBL/GenBank/DDBJ databases">
        <title>Complete genome sequence of Corynebacterium jeddahense DSM 45997, type strain of Corynebacterium jeddahense.</title>
        <authorList>
            <person name="Busche T."/>
            <person name="Kalinowski J."/>
            <person name="Ruckert C."/>
        </authorList>
    </citation>
    <scope>NUCLEOTIDE SEQUENCE [LARGE SCALE GENOMIC DNA]</scope>
    <source>
        <strain evidence="2 3">DSM 45997</strain>
    </source>
</reference>
<proteinExistence type="predicted"/>
<accession>A0ABY7UK05</accession>
<keyword evidence="1" id="KW-1133">Transmembrane helix</keyword>
<protein>
    <submittedName>
        <fullName evidence="2">Uncharacterized protein</fullName>
    </submittedName>
</protein>
<organism evidence="2 3">
    <name type="scientific">Corynebacterium jeddahense</name>
    <dbReference type="NCBI Taxonomy" id="1414719"/>
    <lineage>
        <taxon>Bacteria</taxon>
        <taxon>Bacillati</taxon>
        <taxon>Actinomycetota</taxon>
        <taxon>Actinomycetes</taxon>
        <taxon>Mycobacteriales</taxon>
        <taxon>Corynebacteriaceae</taxon>
        <taxon>Corynebacterium</taxon>
    </lineage>
</organism>
<name>A0ABY7UK05_9CORY</name>
<keyword evidence="3" id="KW-1185">Reference proteome</keyword>
<evidence type="ECO:0000313" key="2">
    <source>
        <dbReference type="EMBL" id="WCZ38802.1"/>
    </source>
</evidence>
<gene>
    <name evidence="2" type="ORF">CJEDD_05975</name>
</gene>
<keyword evidence="1" id="KW-0472">Membrane</keyword>
<keyword evidence="1" id="KW-0812">Transmembrane</keyword>
<sequence length="81" mass="8290">MPRRPLPAGASAPARQAPAAALEPALDKVSDIIIAATDSLSAKLGISEAASTAIWAVLFVVGLLGFYGPQLAEQFGITLPF</sequence>
<dbReference type="Proteomes" id="UP001218071">
    <property type="component" value="Chromosome"/>
</dbReference>
<evidence type="ECO:0000256" key="1">
    <source>
        <dbReference type="SAM" id="Phobius"/>
    </source>
</evidence>
<dbReference type="RefSeq" id="WP_042404715.1">
    <property type="nucleotide sequence ID" value="NZ_CBYN010000002.1"/>
</dbReference>
<evidence type="ECO:0000313" key="3">
    <source>
        <dbReference type="Proteomes" id="UP001218071"/>
    </source>
</evidence>
<dbReference type="EMBL" id="CP063194">
    <property type="protein sequence ID" value="WCZ38802.1"/>
    <property type="molecule type" value="Genomic_DNA"/>
</dbReference>